<protein>
    <submittedName>
        <fullName evidence="8">MFS transporter</fullName>
    </submittedName>
</protein>
<dbReference type="InterPro" id="IPR010290">
    <property type="entry name" value="TM_effector"/>
</dbReference>
<feature type="transmembrane region" description="Helical" evidence="7">
    <location>
        <begin position="352"/>
        <end position="375"/>
    </location>
</feature>
<dbReference type="SUPFAM" id="SSF103473">
    <property type="entry name" value="MFS general substrate transporter"/>
    <property type="match status" value="1"/>
</dbReference>
<evidence type="ECO:0000256" key="3">
    <source>
        <dbReference type="ARBA" id="ARBA00022475"/>
    </source>
</evidence>
<feature type="transmembrane region" description="Helical" evidence="7">
    <location>
        <begin position="266"/>
        <end position="287"/>
    </location>
</feature>
<dbReference type="EMBL" id="JAOPJZ010000011">
    <property type="protein sequence ID" value="MCU4752922.1"/>
    <property type="molecule type" value="Genomic_DNA"/>
</dbReference>
<organism evidence="8 9">
    <name type="scientific">Natronosalvus hydrolyticus</name>
    <dbReference type="NCBI Taxonomy" id="2979988"/>
    <lineage>
        <taxon>Archaea</taxon>
        <taxon>Methanobacteriati</taxon>
        <taxon>Methanobacteriota</taxon>
        <taxon>Stenosarchaea group</taxon>
        <taxon>Halobacteria</taxon>
        <taxon>Halobacteriales</taxon>
        <taxon>Natrialbaceae</taxon>
        <taxon>Natronosalvus</taxon>
    </lineage>
</organism>
<proteinExistence type="predicted"/>
<feature type="transmembrane region" description="Helical" evidence="7">
    <location>
        <begin position="239"/>
        <end position="260"/>
    </location>
</feature>
<keyword evidence="5 7" id="KW-1133">Transmembrane helix</keyword>
<name>A0AAP3E7G8_9EURY</name>
<evidence type="ECO:0000313" key="8">
    <source>
        <dbReference type="EMBL" id="MCU4752922.1"/>
    </source>
</evidence>
<keyword evidence="2" id="KW-0813">Transport</keyword>
<feature type="transmembrane region" description="Helical" evidence="7">
    <location>
        <begin position="319"/>
        <end position="340"/>
    </location>
</feature>
<comment type="subcellular location">
    <subcellularLocation>
        <location evidence="1">Cell membrane</location>
        <topology evidence="1">Multi-pass membrane protein</topology>
    </subcellularLocation>
</comment>
<dbReference type="RefSeq" id="WP_342809248.1">
    <property type="nucleotide sequence ID" value="NZ_JAOPJZ010000011.1"/>
</dbReference>
<sequence>MSNPHRRLGNYIRDPKTVTLVGHTNFRRLYAGHAVSRIGDELYFVAAMWLVYALTGSTVFTGLAAFLSRFPQAIGFLLGPIIDRAPLGRLIVTAEGLQGTVVLLVPVAAVFGVLNVWVVLAIMPMLGILERCSGPAQNAAIPRVIDETLLVRANSLISTGDRAIGALAQALAGALIAVIGAVALYAVNAATFVASAVLFSLLAIPSTEKSGSVPSARAYLEDVAEGIDIVRRSVVGHMVVGAALAAGFLGMAVAVLPAFADGIGGAATYGLLMAAMTVGSLIGALGASTLENVPFGWVTVGGFAFAATCWLGAALAGSLPVVLVLFGLAFVPVGSYNVLVSASVQTGVPEELLGRVTATAGSVTGVVGPLGLLVGGILGDFLGSGAVIAAAAVGFSLIAVYWLVVPELRTLSPVESIGKGSFAPAAAQD</sequence>
<dbReference type="Gene3D" id="1.20.1250.20">
    <property type="entry name" value="MFS general substrate transporter like domains"/>
    <property type="match status" value="1"/>
</dbReference>
<evidence type="ECO:0000256" key="5">
    <source>
        <dbReference type="ARBA" id="ARBA00022989"/>
    </source>
</evidence>
<evidence type="ECO:0000256" key="2">
    <source>
        <dbReference type="ARBA" id="ARBA00022448"/>
    </source>
</evidence>
<feature type="transmembrane region" description="Helical" evidence="7">
    <location>
        <begin position="101"/>
        <end position="123"/>
    </location>
</feature>
<feature type="transmembrane region" description="Helical" evidence="7">
    <location>
        <begin position="163"/>
        <end position="183"/>
    </location>
</feature>
<feature type="transmembrane region" description="Helical" evidence="7">
    <location>
        <begin position="42"/>
        <end position="67"/>
    </location>
</feature>
<dbReference type="Pfam" id="PF05977">
    <property type="entry name" value="MFS_3"/>
    <property type="match status" value="1"/>
</dbReference>
<dbReference type="CDD" id="cd06173">
    <property type="entry name" value="MFS_MefA_like"/>
    <property type="match status" value="1"/>
</dbReference>
<dbReference type="GO" id="GO:0005886">
    <property type="term" value="C:plasma membrane"/>
    <property type="evidence" value="ECO:0007669"/>
    <property type="project" value="UniProtKB-SubCell"/>
</dbReference>
<evidence type="ECO:0000256" key="7">
    <source>
        <dbReference type="SAM" id="Phobius"/>
    </source>
</evidence>
<keyword evidence="3" id="KW-1003">Cell membrane</keyword>
<dbReference type="AlphaFoldDB" id="A0AAP3E7G8"/>
<feature type="transmembrane region" description="Helical" evidence="7">
    <location>
        <begin position="381"/>
        <end position="404"/>
    </location>
</feature>
<keyword evidence="6 7" id="KW-0472">Membrane</keyword>
<evidence type="ECO:0000256" key="6">
    <source>
        <dbReference type="ARBA" id="ARBA00023136"/>
    </source>
</evidence>
<accession>A0AAP3E7G8</accession>
<evidence type="ECO:0000313" key="9">
    <source>
        <dbReference type="Proteomes" id="UP001321047"/>
    </source>
</evidence>
<dbReference type="Proteomes" id="UP001321047">
    <property type="component" value="Unassembled WGS sequence"/>
</dbReference>
<dbReference type="PANTHER" id="PTHR23513">
    <property type="entry name" value="INTEGRAL MEMBRANE EFFLUX PROTEIN-RELATED"/>
    <property type="match status" value="1"/>
</dbReference>
<dbReference type="PANTHER" id="PTHR23513:SF6">
    <property type="entry name" value="MAJOR FACILITATOR SUPERFAMILY ASSOCIATED DOMAIN-CONTAINING PROTEIN"/>
    <property type="match status" value="1"/>
</dbReference>
<dbReference type="InterPro" id="IPR036259">
    <property type="entry name" value="MFS_trans_sf"/>
</dbReference>
<keyword evidence="4 7" id="KW-0812">Transmembrane</keyword>
<evidence type="ECO:0000256" key="1">
    <source>
        <dbReference type="ARBA" id="ARBA00004651"/>
    </source>
</evidence>
<keyword evidence="9" id="KW-1185">Reference proteome</keyword>
<comment type="caution">
    <text evidence="8">The sequence shown here is derived from an EMBL/GenBank/DDBJ whole genome shotgun (WGS) entry which is preliminary data.</text>
</comment>
<evidence type="ECO:0000256" key="4">
    <source>
        <dbReference type="ARBA" id="ARBA00022692"/>
    </source>
</evidence>
<reference evidence="8 9" key="1">
    <citation type="submission" date="2022-09" db="EMBL/GenBank/DDBJ databases">
        <title>Enrichment on poylsaccharides allowed isolation of novel metabolic and taxonomic groups of Haloarchaea.</title>
        <authorList>
            <person name="Sorokin D.Y."/>
            <person name="Elcheninov A.G."/>
            <person name="Khizhniak T.V."/>
            <person name="Kolganova T.V."/>
            <person name="Kublanov I.V."/>
        </authorList>
    </citation>
    <scope>NUCLEOTIDE SEQUENCE [LARGE SCALE GENOMIC DNA]</scope>
    <source>
        <strain evidence="8 9">AArc-curdl1</strain>
    </source>
</reference>
<feature type="transmembrane region" description="Helical" evidence="7">
    <location>
        <begin position="294"/>
        <end position="313"/>
    </location>
</feature>
<gene>
    <name evidence="8" type="ORF">OB919_13200</name>
</gene>